<organism evidence="5 6">
    <name type="scientific">Marinospirillum alkalitolerans</name>
    <dbReference type="NCBI Taxonomy" id="3123374"/>
    <lineage>
        <taxon>Bacteria</taxon>
        <taxon>Pseudomonadati</taxon>
        <taxon>Pseudomonadota</taxon>
        <taxon>Gammaproteobacteria</taxon>
        <taxon>Oceanospirillales</taxon>
        <taxon>Oceanospirillaceae</taxon>
        <taxon>Marinospirillum</taxon>
    </lineage>
</organism>
<dbReference type="RefSeq" id="WP_405337631.1">
    <property type="nucleotide sequence ID" value="NZ_JBANFI010000002.1"/>
</dbReference>
<dbReference type="Gene3D" id="2.40.100.10">
    <property type="entry name" value="Cyclophilin-like"/>
    <property type="match status" value="1"/>
</dbReference>
<reference evidence="5 6" key="1">
    <citation type="submission" date="2024-02" db="EMBL/GenBank/DDBJ databases">
        <title>Marinospirillum sp. MEB 164 isolated from Lonar lake sediment.</title>
        <authorList>
            <person name="Joshi A."/>
            <person name="Thite S."/>
        </authorList>
    </citation>
    <scope>NUCLEOTIDE SEQUENCE [LARGE SCALE GENOMIC DNA]</scope>
    <source>
        <strain evidence="5 6">MEB164</strain>
    </source>
</reference>
<feature type="domain" description="Carboxyltransferase" evidence="4">
    <location>
        <begin position="28"/>
        <end position="310"/>
    </location>
</feature>
<evidence type="ECO:0000256" key="1">
    <source>
        <dbReference type="ARBA" id="ARBA00022741"/>
    </source>
</evidence>
<evidence type="ECO:0000256" key="3">
    <source>
        <dbReference type="ARBA" id="ARBA00022840"/>
    </source>
</evidence>
<dbReference type="PANTHER" id="PTHR43309">
    <property type="entry name" value="5-OXOPROLINASE SUBUNIT C"/>
    <property type="match status" value="1"/>
</dbReference>
<protein>
    <submittedName>
        <fullName evidence="5">Biotin-dependent carboxyltransferase family protein</fullName>
    </submittedName>
</protein>
<sequence>MTPSPLFEVLQAGPLTLLQDQGRFGLRHLGVTQGGPADGLAFAWANHLLNQATQLPCLEVLYGGLSLLALADCWISVTGAELDLTLDGRNQPLWEAFPVRAGQKLTLGFARRGLRAYLALAGGWHAPLEMGSCAAVPREGLGGHQGGGRALASGDQLLGRASNRAPNHRPTPPAALKQLDYVFAGPLDLLPGAQIHDFSGASLFAAFNQPWQVSQRADRMGVQLLGPRLDYRGSGMISEGMPLGSVQVPPDGQPFVLMQDRQTIGGYPRLGALTPLACSRLAQHPPGSPLRLRACTERQALESLSIWQLG</sequence>
<dbReference type="Proteomes" id="UP001621714">
    <property type="component" value="Unassembled WGS sequence"/>
</dbReference>
<keyword evidence="1" id="KW-0547">Nucleotide-binding</keyword>
<keyword evidence="3" id="KW-0067">ATP-binding</keyword>
<evidence type="ECO:0000313" key="5">
    <source>
        <dbReference type="EMBL" id="MFK7160267.1"/>
    </source>
</evidence>
<dbReference type="InterPro" id="IPR029000">
    <property type="entry name" value="Cyclophilin-like_dom_sf"/>
</dbReference>
<dbReference type="SUPFAM" id="SSF50891">
    <property type="entry name" value="Cyclophilin-like"/>
    <property type="match status" value="1"/>
</dbReference>
<evidence type="ECO:0000256" key="2">
    <source>
        <dbReference type="ARBA" id="ARBA00022801"/>
    </source>
</evidence>
<proteinExistence type="predicted"/>
<dbReference type="PANTHER" id="PTHR43309:SF4">
    <property type="entry name" value="CARBOXYLTRANSFERASE DOMAIN-CONTAINING PROTEIN"/>
    <property type="match status" value="1"/>
</dbReference>
<keyword evidence="6" id="KW-1185">Reference proteome</keyword>
<dbReference type="Pfam" id="PF02626">
    <property type="entry name" value="CT_A_B"/>
    <property type="match status" value="1"/>
</dbReference>
<dbReference type="EMBL" id="JBANFI010000002">
    <property type="protein sequence ID" value="MFK7160267.1"/>
    <property type="molecule type" value="Genomic_DNA"/>
</dbReference>
<comment type="caution">
    <text evidence="5">The sequence shown here is derived from an EMBL/GenBank/DDBJ whole genome shotgun (WGS) entry which is preliminary data.</text>
</comment>
<dbReference type="SMART" id="SM00797">
    <property type="entry name" value="AHS2"/>
    <property type="match status" value="1"/>
</dbReference>
<evidence type="ECO:0000313" key="6">
    <source>
        <dbReference type="Proteomes" id="UP001621714"/>
    </source>
</evidence>
<name>A0ABW8PVE9_9GAMM</name>
<dbReference type="InterPro" id="IPR052708">
    <property type="entry name" value="PxpC"/>
</dbReference>
<keyword evidence="2" id="KW-0378">Hydrolase</keyword>
<gene>
    <name evidence="5" type="ORF">V6U78_04365</name>
</gene>
<accession>A0ABW8PVE9</accession>
<dbReference type="InterPro" id="IPR003778">
    <property type="entry name" value="CT_A_B"/>
</dbReference>
<evidence type="ECO:0000259" key="4">
    <source>
        <dbReference type="SMART" id="SM00797"/>
    </source>
</evidence>